<feature type="transmembrane region" description="Helical" evidence="1">
    <location>
        <begin position="12"/>
        <end position="32"/>
    </location>
</feature>
<feature type="transmembrane region" description="Helical" evidence="1">
    <location>
        <begin position="44"/>
        <end position="66"/>
    </location>
</feature>
<dbReference type="PANTHER" id="PTHR32251">
    <property type="entry name" value="3-OXO-5-ALPHA-STEROID 4-DEHYDROGENASE"/>
    <property type="match status" value="1"/>
</dbReference>
<feature type="transmembrane region" description="Helical" evidence="1">
    <location>
        <begin position="248"/>
        <end position="273"/>
    </location>
</feature>
<reference evidence="2" key="1">
    <citation type="submission" date="2023-06" db="EMBL/GenBank/DDBJ databases">
        <title>Genome-scale phylogeny and comparative genomics of the fungal order Sordariales.</title>
        <authorList>
            <consortium name="Lawrence Berkeley National Laboratory"/>
            <person name="Hensen N."/>
            <person name="Bonometti L."/>
            <person name="Westerberg I."/>
            <person name="Brannstrom I.O."/>
            <person name="Guillou S."/>
            <person name="Cros-Aarteil S."/>
            <person name="Calhoun S."/>
            <person name="Haridas S."/>
            <person name="Kuo A."/>
            <person name="Mondo S."/>
            <person name="Pangilinan J."/>
            <person name="Riley R."/>
            <person name="LaButti K."/>
            <person name="Andreopoulos B."/>
            <person name="Lipzen A."/>
            <person name="Chen C."/>
            <person name="Yanf M."/>
            <person name="Daum C."/>
            <person name="Ng V."/>
            <person name="Clum A."/>
            <person name="Steindorff A."/>
            <person name="Ohm R."/>
            <person name="Martin F."/>
            <person name="Silar P."/>
            <person name="Natvig D."/>
            <person name="Lalanne C."/>
            <person name="Gautier V."/>
            <person name="Ament-velasquez S.L."/>
            <person name="Kruys A."/>
            <person name="Hutchinson M.I."/>
            <person name="Powell A.J."/>
            <person name="Barry K."/>
            <person name="Miller A.N."/>
            <person name="Grigoriev I.V."/>
            <person name="Debuchy R."/>
            <person name="Gladieux P."/>
            <person name="Thoren M.H."/>
            <person name="Johannesson H."/>
        </authorList>
    </citation>
    <scope>NUCLEOTIDE SEQUENCE</scope>
    <source>
        <strain evidence="2">SMH3187-1</strain>
    </source>
</reference>
<dbReference type="Proteomes" id="UP001172155">
    <property type="component" value="Unassembled WGS sequence"/>
</dbReference>
<evidence type="ECO:0008006" key="4">
    <source>
        <dbReference type="Google" id="ProtNLM"/>
    </source>
</evidence>
<keyword evidence="1" id="KW-0812">Transmembrane</keyword>
<comment type="caution">
    <text evidence="2">The sequence shown here is derived from an EMBL/GenBank/DDBJ whole genome shotgun (WGS) entry which is preliminary data.</text>
</comment>
<gene>
    <name evidence="2" type="ORF">B0T18DRAFT_360925</name>
</gene>
<dbReference type="Gene3D" id="1.20.120.1630">
    <property type="match status" value="1"/>
</dbReference>
<dbReference type="AlphaFoldDB" id="A0AA40K994"/>
<feature type="transmembrane region" description="Helical" evidence="1">
    <location>
        <begin position="223"/>
        <end position="242"/>
    </location>
</feature>
<dbReference type="InterPro" id="IPR010721">
    <property type="entry name" value="UstE-like"/>
</dbReference>
<dbReference type="GO" id="GO:0016020">
    <property type="term" value="C:membrane"/>
    <property type="evidence" value="ECO:0007669"/>
    <property type="project" value="TreeGrafter"/>
</dbReference>
<name>A0AA40K994_9PEZI</name>
<keyword evidence="1" id="KW-0472">Membrane</keyword>
<organism evidence="2 3">
    <name type="scientific">Schizothecium vesticola</name>
    <dbReference type="NCBI Taxonomy" id="314040"/>
    <lineage>
        <taxon>Eukaryota</taxon>
        <taxon>Fungi</taxon>
        <taxon>Dikarya</taxon>
        <taxon>Ascomycota</taxon>
        <taxon>Pezizomycotina</taxon>
        <taxon>Sordariomycetes</taxon>
        <taxon>Sordariomycetidae</taxon>
        <taxon>Sordariales</taxon>
        <taxon>Schizotheciaceae</taxon>
        <taxon>Schizothecium</taxon>
    </lineage>
</organism>
<sequence length="310" mass="34258">MSILTTTDFPTSPFLSTLAPSILATAAVQLLFGIPSILAHTDILYDFAGGWAFLATLATSLLVPALRRGAPTTLNDALMTWNWRQLALTGAALVYSTRLSTFLFLRVLQKGHDSRFDETKHKPRRFAVFWFAELVWVVMCSMPVIVVNSLHPAAFKAGMGVPGFLRTDVVGFGLFGFGLAVEVVADWQKSVWYGQRVRKEHDERFMTRGLFGLCRYPNYAGDITLWAGIAVAAGGVLAQGPIKAHLGWWGLAGMLKAVLLPACAPAFEAWALIKLSGVPISEKKYDKLYGKDKKYQEWRNNTRMLIPGVF</sequence>
<proteinExistence type="predicted"/>
<feature type="transmembrane region" description="Helical" evidence="1">
    <location>
        <begin position="126"/>
        <end position="149"/>
    </location>
</feature>
<evidence type="ECO:0000313" key="3">
    <source>
        <dbReference type="Proteomes" id="UP001172155"/>
    </source>
</evidence>
<accession>A0AA40K994</accession>
<evidence type="ECO:0000313" key="2">
    <source>
        <dbReference type="EMBL" id="KAK0750839.1"/>
    </source>
</evidence>
<feature type="transmembrane region" description="Helical" evidence="1">
    <location>
        <begin position="169"/>
        <end position="187"/>
    </location>
</feature>
<keyword evidence="3" id="KW-1185">Reference proteome</keyword>
<evidence type="ECO:0000256" key="1">
    <source>
        <dbReference type="SAM" id="Phobius"/>
    </source>
</evidence>
<dbReference type="EMBL" id="JAUKUD010000002">
    <property type="protein sequence ID" value="KAK0750839.1"/>
    <property type="molecule type" value="Genomic_DNA"/>
</dbReference>
<protein>
    <recommendedName>
        <fullName evidence="4">Steroid 5-alpha reductase C-terminal domain-containing protein</fullName>
    </recommendedName>
</protein>
<dbReference type="PROSITE" id="PS50244">
    <property type="entry name" value="S5A_REDUCTASE"/>
    <property type="match status" value="1"/>
</dbReference>
<dbReference type="Pfam" id="PF06966">
    <property type="entry name" value="DUF1295"/>
    <property type="match status" value="1"/>
</dbReference>
<dbReference type="PANTHER" id="PTHR32251:SF17">
    <property type="entry name" value="STEROID 5-ALPHA REDUCTASE C-TERMINAL DOMAIN-CONTAINING PROTEIN"/>
    <property type="match status" value="1"/>
</dbReference>
<keyword evidence="1" id="KW-1133">Transmembrane helix</keyword>
<feature type="transmembrane region" description="Helical" evidence="1">
    <location>
        <begin position="86"/>
        <end position="105"/>
    </location>
</feature>